<comment type="caution">
    <text evidence="3">The sequence shown here is derived from an EMBL/GenBank/DDBJ whole genome shotgun (WGS) entry which is preliminary data.</text>
</comment>
<proteinExistence type="predicted"/>
<gene>
    <name evidence="3" type="ORF">F6X42_36915</name>
</gene>
<keyword evidence="4" id="KW-1185">Reference proteome</keyword>
<dbReference type="InterPro" id="IPR009057">
    <property type="entry name" value="Homeodomain-like_sf"/>
</dbReference>
<dbReference type="EMBL" id="VZQQ01000070">
    <property type="protein sequence ID" value="MBC8751864.1"/>
    <property type="molecule type" value="Genomic_DNA"/>
</dbReference>
<dbReference type="SUPFAM" id="SSF46689">
    <property type="entry name" value="Homeodomain-like"/>
    <property type="match status" value="1"/>
</dbReference>
<dbReference type="PANTHER" id="PTHR30514">
    <property type="entry name" value="GLUCOKINASE"/>
    <property type="match status" value="1"/>
</dbReference>
<dbReference type="Gene3D" id="1.10.10.10">
    <property type="entry name" value="Winged helix-like DNA-binding domain superfamily/Winged helix DNA-binding domain"/>
    <property type="match status" value="1"/>
</dbReference>
<evidence type="ECO:0000259" key="2">
    <source>
        <dbReference type="PROSITE" id="PS51071"/>
    </source>
</evidence>
<dbReference type="InterPro" id="IPR046348">
    <property type="entry name" value="SIS_dom_sf"/>
</dbReference>
<dbReference type="PROSITE" id="PS51071">
    <property type="entry name" value="HTH_RPIR"/>
    <property type="match status" value="1"/>
</dbReference>
<dbReference type="SUPFAM" id="SSF53697">
    <property type="entry name" value="SIS domain"/>
    <property type="match status" value="1"/>
</dbReference>
<dbReference type="InterPro" id="IPR047640">
    <property type="entry name" value="RpiR-like"/>
</dbReference>
<dbReference type="InterPro" id="IPR000281">
    <property type="entry name" value="HTH_RpiR"/>
</dbReference>
<dbReference type="Proteomes" id="UP000736373">
    <property type="component" value="Unassembled WGS sequence"/>
</dbReference>
<organism evidence="3 4">
    <name type="scientific">Paraburkholderia podalyriae</name>
    <dbReference type="NCBI Taxonomy" id="1938811"/>
    <lineage>
        <taxon>Bacteria</taxon>
        <taxon>Pseudomonadati</taxon>
        <taxon>Pseudomonadota</taxon>
        <taxon>Betaproteobacteria</taxon>
        <taxon>Burkholderiales</taxon>
        <taxon>Burkholderiaceae</taxon>
        <taxon>Paraburkholderia</taxon>
    </lineage>
</organism>
<sequence length="317" mass="34019">MPTLLHFPVRITEANLAGVARETRSKKSSASNSKDTSASGSLRGELERRLEGQRLTPAHRRITQILVDHAADIGFLTSMELAGLANVSQPSVSRFAVALGFDGFQEMRRSLRSFSDPAISASAGANANKFQAAAAAEARNLAEVSEQLADIERIKAFGYALAESSPLVVYGIRASAGLATQFAYFASKVHPDVRLITNGGSLAEDQLEQASTAGAKCILAFAMPLYPRETIQALQFARQLGLKLGVVSDPAFSSQGIAPDFSLAARIHSTLVFDSSVASSFLVTVLLDAMCDAMPERAEKRLEAGDRSSRRRKVFIR</sequence>
<dbReference type="PANTHER" id="PTHR30514:SF18">
    <property type="entry name" value="RPIR-FAMILY TRANSCRIPTIONAL REGULATOR"/>
    <property type="match status" value="1"/>
</dbReference>
<evidence type="ECO:0000256" key="1">
    <source>
        <dbReference type="SAM" id="MobiDB-lite"/>
    </source>
</evidence>
<dbReference type="Gene3D" id="3.40.50.10490">
    <property type="entry name" value="Glucose-6-phosphate isomerase like protein, domain 1"/>
    <property type="match status" value="1"/>
</dbReference>
<evidence type="ECO:0000313" key="3">
    <source>
        <dbReference type="EMBL" id="MBC8751864.1"/>
    </source>
</evidence>
<feature type="region of interest" description="Disordered" evidence="1">
    <location>
        <begin position="20"/>
        <end position="52"/>
    </location>
</feature>
<feature type="compositionally biased region" description="Low complexity" evidence="1">
    <location>
        <begin position="28"/>
        <end position="43"/>
    </location>
</feature>
<feature type="domain" description="HTH rpiR-type" evidence="2">
    <location>
        <begin position="42"/>
        <end position="118"/>
    </location>
</feature>
<dbReference type="Pfam" id="PF01418">
    <property type="entry name" value="HTH_6"/>
    <property type="match status" value="1"/>
</dbReference>
<protein>
    <submittedName>
        <fullName evidence="3">MurR/RpiR family transcriptional regulator</fullName>
    </submittedName>
</protein>
<dbReference type="InterPro" id="IPR036388">
    <property type="entry name" value="WH-like_DNA-bd_sf"/>
</dbReference>
<evidence type="ECO:0000313" key="4">
    <source>
        <dbReference type="Proteomes" id="UP000736373"/>
    </source>
</evidence>
<accession>A0ABR7Q0C3</accession>
<reference evidence="3 4" key="1">
    <citation type="submission" date="2019-09" db="EMBL/GenBank/DDBJ databases">
        <title>Paraburkholderia podalyriae sp. nov., A South African Podalyria-associated rhizobium.</title>
        <authorList>
            <person name="Mavima L."/>
            <person name="Beukes C.W."/>
            <person name="Palmer M."/>
            <person name="De Meyer S.E."/>
            <person name="James E.K."/>
            <person name="Maluk M."/>
            <person name="Avontuur J.R."/>
            <person name="Chan W.Y."/>
            <person name="Venter S.N."/>
            <person name="Steenkamp E.T."/>
        </authorList>
    </citation>
    <scope>NUCLEOTIDE SEQUENCE [LARGE SCALE GENOMIC DNA]</scope>
    <source>
        <strain evidence="3 4">WC7.3b</strain>
    </source>
</reference>
<name>A0ABR7Q0C3_9BURK</name>